<keyword evidence="2 4" id="KW-0227">DNA damage</keyword>
<dbReference type="InterPro" id="IPR002099">
    <property type="entry name" value="MutL/Mlh/PMS"/>
</dbReference>
<keyword evidence="8" id="KW-0378">Hydrolase</keyword>
<dbReference type="InterPro" id="IPR014721">
    <property type="entry name" value="Ribsml_uS5_D2-typ_fold_subgr"/>
</dbReference>
<dbReference type="InterPro" id="IPR042121">
    <property type="entry name" value="MutL_C_regsub"/>
</dbReference>
<dbReference type="AlphaFoldDB" id="A0A9D1AQ43"/>
<evidence type="ECO:0000256" key="2">
    <source>
        <dbReference type="ARBA" id="ARBA00022763"/>
    </source>
</evidence>
<dbReference type="CDD" id="cd00782">
    <property type="entry name" value="MutL_Trans"/>
    <property type="match status" value="1"/>
</dbReference>
<reference evidence="8" key="2">
    <citation type="journal article" date="2021" name="PeerJ">
        <title>Extensive microbial diversity within the chicken gut microbiome revealed by metagenomics and culture.</title>
        <authorList>
            <person name="Gilroy R."/>
            <person name="Ravi A."/>
            <person name="Getino M."/>
            <person name="Pursley I."/>
            <person name="Horton D.L."/>
            <person name="Alikhan N.F."/>
            <person name="Baker D."/>
            <person name="Gharbi K."/>
            <person name="Hall N."/>
            <person name="Watson M."/>
            <person name="Adriaenssens E.M."/>
            <person name="Foster-Nyarko E."/>
            <person name="Jarju S."/>
            <person name="Secka A."/>
            <person name="Antonio M."/>
            <person name="Oren A."/>
            <person name="Chaudhuri R.R."/>
            <person name="La Ragione R."/>
            <person name="Hildebrand F."/>
            <person name="Pallen M.J."/>
        </authorList>
    </citation>
    <scope>NUCLEOTIDE SEQUENCE</scope>
    <source>
        <strain evidence="8">ChiSxjej1B13-7958</strain>
    </source>
</reference>
<reference evidence="8" key="1">
    <citation type="submission" date="2020-10" db="EMBL/GenBank/DDBJ databases">
        <authorList>
            <person name="Gilroy R."/>
        </authorList>
    </citation>
    <scope>NUCLEOTIDE SEQUENCE</scope>
    <source>
        <strain evidence="8">ChiSxjej1B13-7958</strain>
    </source>
</reference>
<dbReference type="InterPro" id="IPR038973">
    <property type="entry name" value="MutL/Mlh/Pms-like"/>
</dbReference>
<dbReference type="PANTHER" id="PTHR10073:SF12">
    <property type="entry name" value="DNA MISMATCH REPAIR PROTEIN MLH1"/>
    <property type="match status" value="1"/>
</dbReference>
<keyword evidence="3 4" id="KW-0234">DNA repair</keyword>
<dbReference type="GO" id="GO:0140664">
    <property type="term" value="F:ATP-dependent DNA damage sensor activity"/>
    <property type="evidence" value="ECO:0007669"/>
    <property type="project" value="InterPro"/>
</dbReference>
<evidence type="ECO:0000256" key="3">
    <source>
        <dbReference type="ARBA" id="ARBA00023204"/>
    </source>
</evidence>
<dbReference type="Pfam" id="PF01119">
    <property type="entry name" value="DNA_mis_repair"/>
    <property type="match status" value="1"/>
</dbReference>
<accession>A0A9D1AQ43</accession>
<feature type="compositionally biased region" description="Low complexity" evidence="5">
    <location>
        <begin position="458"/>
        <end position="471"/>
    </location>
</feature>
<keyword evidence="8" id="KW-0255">Endonuclease</keyword>
<feature type="region of interest" description="Disordered" evidence="5">
    <location>
        <begin position="413"/>
        <end position="472"/>
    </location>
</feature>
<evidence type="ECO:0000256" key="1">
    <source>
        <dbReference type="ARBA" id="ARBA00006082"/>
    </source>
</evidence>
<dbReference type="HAMAP" id="MF_00149">
    <property type="entry name" value="DNA_mis_repair"/>
    <property type="match status" value="1"/>
</dbReference>
<dbReference type="InterPro" id="IPR014762">
    <property type="entry name" value="DNA_mismatch_repair_CS"/>
</dbReference>
<proteinExistence type="inferred from homology"/>
<comment type="similarity">
    <text evidence="1 4">Belongs to the DNA mismatch repair MutL/HexB family.</text>
</comment>
<dbReference type="Gene3D" id="3.30.1370.100">
    <property type="entry name" value="MutL, C-terminal domain, regulatory subdomain"/>
    <property type="match status" value="1"/>
</dbReference>
<keyword evidence="8" id="KW-0540">Nuclease</keyword>
<gene>
    <name evidence="4 8" type="primary">mutL</name>
    <name evidence="8" type="ORF">IAB89_11505</name>
</gene>
<dbReference type="InterPro" id="IPR037198">
    <property type="entry name" value="MutL_C_sf"/>
</dbReference>
<comment type="function">
    <text evidence="4">This protein is involved in the repair of mismatches in DNA. It is required for dam-dependent methyl-directed DNA mismatch repair. May act as a 'molecular matchmaker', a protein that promotes the formation of a stable complex between two or more DNA-binding proteins in an ATP-dependent manner without itself being part of a final effector complex.</text>
</comment>
<dbReference type="FunFam" id="3.30.565.10:FF:000003">
    <property type="entry name" value="DNA mismatch repair endonuclease MutL"/>
    <property type="match status" value="1"/>
</dbReference>
<evidence type="ECO:0000313" key="9">
    <source>
        <dbReference type="Proteomes" id="UP000824242"/>
    </source>
</evidence>
<dbReference type="PANTHER" id="PTHR10073">
    <property type="entry name" value="DNA MISMATCH REPAIR PROTEIN MLH, PMS, MUTL"/>
    <property type="match status" value="1"/>
</dbReference>
<sequence length="659" mass="71849">MGRIHVLEKQVAELIAAGEVVDRPSSVVKELLENAVDAGSTAVTVEIQHGGVSYLRITDNGCGIAREDVPTAFLRHATSKVNSPEDLEGIGTLGFRGEALASIAAVARVELLTRVGDALEGTRYVIAGGEEEECTEAGCPAGTTIVVRDLFFNTPARMKFLKKDVVEGNAVASVMDKIALSHPEISFRFVRDGKETIHTPGDGDLKSAIYAVYGREFTQGLIPVDYSYGGTSVKGYVSRPAAARPNRSMQNFFLNGRYVKSRTAMVALEEAFKGSLMVGKMPACVLHLTVSCRAVDVNVHPAKIEVRFVNEKPLFDCVYHGVKTALNQGDTPRVAQFPTARPPVFAGVQPEVRQLSLSQRQEKPAGDVEEQMPRREDGPEPEISVPKLSRPFSPSGHGTVRESFAATRPIYPAESEPEENPAPPAGSEKAGQALPQADPQHEDTVPFPETPEPENAVQFEQAPEPETQPEPSFRLVGEAFGTYVILESGDDLIWIDKHAAHERMINEKLKAERGDADCQLLLEPVSVTLEKNEYAAVLEARELCRKAGFEIDDFGAGTVLVRTAPLILEGEGIADAVMEMAGYLVRSKTDLTTEKLDWLYHNVACRAAIKAGDELSREELTALAAQLAAHPEIRYCPHGRPVSIVMRRRDLEKQFGRLP</sequence>
<dbReference type="GO" id="GO:0016887">
    <property type="term" value="F:ATP hydrolysis activity"/>
    <property type="evidence" value="ECO:0007669"/>
    <property type="project" value="InterPro"/>
</dbReference>
<dbReference type="Gene3D" id="3.30.565.10">
    <property type="entry name" value="Histidine kinase-like ATPase, C-terminal domain"/>
    <property type="match status" value="1"/>
</dbReference>
<evidence type="ECO:0000259" key="7">
    <source>
        <dbReference type="SMART" id="SM01340"/>
    </source>
</evidence>
<dbReference type="PROSITE" id="PS00058">
    <property type="entry name" value="DNA_MISMATCH_REPAIR_1"/>
    <property type="match status" value="1"/>
</dbReference>
<dbReference type="GO" id="GO:0006298">
    <property type="term" value="P:mismatch repair"/>
    <property type="evidence" value="ECO:0007669"/>
    <property type="project" value="UniProtKB-UniRule"/>
</dbReference>
<dbReference type="InterPro" id="IPR036890">
    <property type="entry name" value="HATPase_C_sf"/>
</dbReference>
<dbReference type="InterPro" id="IPR020568">
    <property type="entry name" value="Ribosomal_Su5_D2-typ_SF"/>
</dbReference>
<dbReference type="Gene3D" id="3.30.230.10">
    <property type="match status" value="1"/>
</dbReference>
<dbReference type="SUPFAM" id="SSF54211">
    <property type="entry name" value="Ribosomal protein S5 domain 2-like"/>
    <property type="match status" value="1"/>
</dbReference>
<organism evidence="8 9">
    <name type="scientific">Candidatus Caccousia avicola</name>
    <dbReference type="NCBI Taxonomy" id="2840721"/>
    <lineage>
        <taxon>Bacteria</taxon>
        <taxon>Bacillati</taxon>
        <taxon>Bacillota</taxon>
        <taxon>Clostridia</taxon>
        <taxon>Eubacteriales</taxon>
        <taxon>Oscillospiraceae</taxon>
        <taxon>Oscillospiraceae incertae sedis</taxon>
        <taxon>Candidatus Caccousia</taxon>
    </lineage>
</organism>
<dbReference type="SMART" id="SM01340">
    <property type="entry name" value="DNA_mis_repair"/>
    <property type="match status" value="1"/>
</dbReference>
<dbReference type="GO" id="GO:0032300">
    <property type="term" value="C:mismatch repair complex"/>
    <property type="evidence" value="ECO:0007669"/>
    <property type="project" value="InterPro"/>
</dbReference>
<dbReference type="SUPFAM" id="SSF55874">
    <property type="entry name" value="ATPase domain of HSP90 chaperone/DNA topoisomerase II/histidine kinase"/>
    <property type="match status" value="1"/>
</dbReference>
<dbReference type="SMART" id="SM00853">
    <property type="entry name" value="MutL_C"/>
    <property type="match status" value="1"/>
</dbReference>
<dbReference type="InterPro" id="IPR020667">
    <property type="entry name" value="DNA_mismatch_repair_MutL"/>
</dbReference>
<evidence type="ECO:0000259" key="6">
    <source>
        <dbReference type="SMART" id="SM00853"/>
    </source>
</evidence>
<dbReference type="CDD" id="cd16926">
    <property type="entry name" value="HATPase_MutL-MLH-PMS-like"/>
    <property type="match status" value="1"/>
</dbReference>
<dbReference type="NCBIfam" id="TIGR00585">
    <property type="entry name" value="mutl"/>
    <property type="match status" value="1"/>
</dbReference>
<feature type="domain" description="DNA mismatch repair protein S5" evidence="7">
    <location>
        <begin position="209"/>
        <end position="327"/>
    </location>
</feature>
<evidence type="ECO:0000313" key="8">
    <source>
        <dbReference type="EMBL" id="HIR48258.1"/>
    </source>
</evidence>
<dbReference type="GO" id="GO:0030983">
    <property type="term" value="F:mismatched DNA binding"/>
    <property type="evidence" value="ECO:0007669"/>
    <property type="project" value="InterPro"/>
</dbReference>
<dbReference type="SUPFAM" id="SSF118116">
    <property type="entry name" value="DNA mismatch repair protein MutL"/>
    <property type="match status" value="1"/>
</dbReference>
<dbReference type="GO" id="GO:0005524">
    <property type="term" value="F:ATP binding"/>
    <property type="evidence" value="ECO:0007669"/>
    <property type="project" value="InterPro"/>
</dbReference>
<evidence type="ECO:0000256" key="4">
    <source>
        <dbReference type="HAMAP-Rule" id="MF_00149"/>
    </source>
</evidence>
<dbReference type="Pfam" id="PF13589">
    <property type="entry name" value="HATPase_c_3"/>
    <property type="match status" value="1"/>
</dbReference>
<dbReference type="InterPro" id="IPR014790">
    <property type="entry name" value="MutL_C"/>
</dbReference>
<name>A0A9D1AQ43_9FIRM</name>
<feature type="domain" description="MutL C-terminal dimerisation" evidence="6">
    <location>
        <begin position="475"/>
        <end position="615"/>
    </location>
</feature>
<dbReference type="Pfam" id="PF08676">
    <property type="entry name" value="MutL_C"/>
    <property type="match status" value="1"/>
</dbReference>
<evidence type="ECO:0000256" key="5">
    <source>
        <dbReference type="SAM" id="MobiDB-lite"/>
    </source>
</evidence>
<dbReference type="Proteomes" id="UP000824242">
    <property type="component" value="Unassembled WGS sequence"/>
</dbReference>
<dbReference type="InterPro" id="IPR013507">
    <property type="entry name" value="DNA_mismatch_S5_2-like"/>
</dbReference>
<dbReference type="InterPro" id="IPR042120">
    <property type="entry name" value="MutL_C_dimsub"/>
</dbReference>
<feature type="compositionally biased region" description="Basic and acidic residues" evidence="5">
    <location>
        <begin position="360"/>
        <end position="378"/>
    </location>
</feature>
<protein>
    <recommendedName>
        <fullName evidence="4">DNA mismatch repair protein MutL</fullName>
    </recommendedName>
</protein>
<comment type="caution">
    <text evidence="8">The sequence shown here is derived from an EMBL/GenBank/DDBJ whole genome shotgun (WGS) entry which is preliminary data.</text>
</comment>
<feature type="region of interest" description="Disordered" evidence="5">
    <location>
        <begin position="354"/>
        <end position="401"/>
    </location>
</feature>
<dbReference type="EMBL" id="DVGZ01000125">
    <property type="protein sequence ID" value="HIR48258.1"/>
    <property type="molecule type" value="Genomic_DNA"/>
</dbReference>
<dbReference type="Gene3D" id="3.30.1540.20">
    <property type="entry name" value="MutL, C-terminal domain, dimerisation subdomain"/>
    <property type="match status" value="1"/>
</dbReference>
<dbReference type="GO" id="GO:0004519">
    <property type="term" value="F:endonuclease activity"/>
    <property type="evidence" value="ECO:0007669"/>
    <property type="project" value="UniProtKB-KW"/>
</dbReference>